<feature type="transmembrane region" description="Helical" evidence="6">
    <location>
        <begin position="21"/>
        <end position="39"/>
    </location>
</feature>
<accession>A0A8S8X8Z1</accession>
<keyword evidence="4 6" id="KW-1133">Transmembrane helix</keyword>
<dbReference type="GO" id="GO:0000271">
    <property type="term" value="P:polysaccharide biosynthetic process"/>
    <property type="evidence" value="ECO:0007669"/>
    <property type="project" value="InterPro"/>
</dbReference>
<dbReference type="PANTHER" id="PTHR38459:SF1">
    <property type="entry name" value="PROPHAGE BACTOPRENOL-LINKED GLUCOSE TRANSLOCASE HOMOLOG"/>
    <property type="match status" value="1"/>
</dbReference>
<dbReference type="RefSeq" id="WP_420242292.1">
    <property type="nucleotide sequence ID" value="NZ_BOPV01000001.1"/>
</dbReference>
<comment type="subcellular location">
    <subcellularLocation>
        <location evidence="1">Membrane</location>
        <topology evidence="1">Multi-pass membrane protein</topology>
    </subcellularLocation>
</comment>
<evidence type="ECO:0000259" key="7">
    <source>
        <dbReference type="Pfam" id="PF04138"/>
    </source>
</evidence>
<proteinExistence type="inferred from homology"/>
<reference evidence="8" key="1">
    <citation type="submission" date="2021-02" db="EMBL/GenBank/DDBJ databases">
        <title>Genome sequence of Rhodospirillales sp. strain TMPK1 isolated from soil.</title>
        <authorList>
            <person name="Nakai R."/>
            <person name="Kusada H."/>
            <person name="Tamaki H."/>
        </authorList>
    </citation>
    <scope>NUCLEOTIDE SEQUENCE</scope>
    <source>
        <strain evidence="8">TMPK1</strain>
    </source>
</reference>
<dbReference type="Pfam" id="PF04138">
    <property type="entry name" value="GtrA_DPMS_TM"/>
    <property type="match status" value="1"/>
</dbReference>
<keyword evidence="3 6" id="KW-0812">Transmembrane</keyword>
<evidence type="ECO:0000256" key="2">
    <source>
        <dbReference type="ARBA" id="ARBA00009399"/>
    </source>
</evidence>
<evidence type="ECO:0000256" key="3">
    <source>
        <dbReference type="ARBA" id="ARBA00022692"/>
    </source>
</evidence>
<dbReference type="Proteomes" id="UP000681075">
    <property type="component" value="Unassembled WGS sequence"/>
</dbReference>
<feature type="transmembrane region" description="Helical" evidence="6">
    <location>
        <begin position="86"/>
        <end position="108"/>
    </location>
</feature>
<comment type="similarity">
    <text evidence="2">Belongs to the GtrA family.</text>
</comment>
<evidence type="ECO:0000256" key="4">
    <source>
        <dbReference type="ARBA" id="ARBA00022989"/>
    </source>
</evidence>
<evidence type="ECO:0000256" key="5">
    <source>
        <dbReference type="ARBA" id="ARBA00023136"/>
    </source>
</evidence>
<dbReference type="InterPro" id="IPR007267">
    <property type="entry name" value="GtrA_DPMS_TM"/>
</dbReference>
<organism evidence="8 9">
    <name type="scientific">Roseiterribacter gracilis</name>
    <dbReference type="NCBI Taxonomy" id="2812848"/>
    <lineage>
        <taxon>Bacteria</taxon>
        <taxon>Pseudomonadati</taxon>
        <taxon>Pseudomonadota</taxon>
        <taxon>Alphaproteobacteria</taxon>
        <taxon>Rhodospirillales</taxon>
        <taxon>Roseiterribacteraceae</taxon>
        <taxon>Roseiterribacter</taxon>
    </lineage>
</organism>
<keyword evidence="5 6" id="KW-0472">Membrane</keyword>
<evidence type="ECO:0000313" key="8">
    <source>
        <dbReference type="EMBL" id="GIL39194.1"/>
    </source>
</evidence>
<sequence length="148" mass="16085">MIRRLTPRLAALARRFQFLSFAAVGVVGFIVDTGVLYLAKDDLGLGLYAGRLLSFLVAATTTWLLNRVFTFGNPPVRSLLREWLHFLSVNSIGGLVNYGVYSGLVLTISRVTEHPVLGVAAGAIAGLAFNYLGTKHAVFRHRAAQLGR</sequence>
<dbReference type="EMBL" id="BOPV01000001">
    <property type="protein sequence ID" value="GIL39194.1"/>
    <property type="molecule type" value="Genomic_DNA"/>
</dbReference>
<comment type="caution">
    <text evidence="8">The sequence shown here is derived from an EMBL/GenBank/DDBJ whole genome shotgun (WGS) entry which is preliminary data.</text>
</comment>
<evidence type="ECO:0000256" key="6">
    <source>
        <dbReference type="SAM" id="Phobius"/>
    </source>
</evidence>
<dbReference type="GO" id="GO:0005886">
    <property type="term" value="C:plasma membrane"/>
    <property type="evidence" value="ECO:0007669"/>
    <property type="project" value="TreeGrafter"/>
</dbReference>
<evidence type="ECO:0000256" key="1">
    <source>
        <dbReference type="ARBA" id="ARBA00004141"/>
    </source>
</evidence>
<feature type="transmembrane region" description="Helical" evidence="6">
    <location>
        <begin position="114"/>
        <end position="132"/>
    </location>
</feature>
<dbReference type="InterPro" id="IPR051401">
    <property type="entry name" value="GtrA_CellWall_Glycosyl"/>
</dbReference>
<feature type="domain" description="GtrA/DPMS transmembrane" evidence="7">
    <location>
        <begin position="21"/>
        <end position="139"/>
    </location>
</feature>
<name>A0A8S8X8Z1_9PROT</name>
<keyword evidence="9" id="KW-1185">Reference proteome</keyword>
<dbReference type="PANTHER" id="PTHR38459">
    <property type="entry name" value="PROPHAGE BACTOPRENOL-LINKED GLUCOSE TRANSLOCASE HOMOLOG"/>
    <property type="match status" value="1"/>
</dbReference>
<gene>
    <name evidence="8" type="ORF">TMPK1_14310</name>
</gene>
<dbReference type="AlphaFoldDB" id="A0A8S8X8Z1"/>
<protein>
    <recommendedName>
        <fullName evidence="7">GtrA/DPMS transmembrane domain-containing protein</fullName>
    </recommendedName>
</protein>
<evidence type="ECO:0000313" key="9">
    <source>
        <dbReference type="Proteomes" id="UP000681075"/>
    </source>
</evidence>
<feature type="transmembrane region" description="Helical" evidence="6">
    <location>
        <begin position="45"/>
        <end position="65"/>
    </location>
</feature>